<evidence type="ECO:0000256" key="8">
    <source>
        <dbReference type="RuleBase" id="RU000461"/>
    </source>
</evidence>
<dbReference type="EnsemblPlants" id="Kaladp0098s0021.1.v1.1">
    <property type="protein sequence ID" value="Kaladp0098s0021.1.v1.1"/>
    <property type="gene ID" value="Kaladp0098s0021.v1.1"/>
</dbReference>
<evidence type="ECO:0000256" key="1">
    <source>
        <dbReference type="ARBA" id="ARBA00010617"/>
    </source>
</evidence>
<sequence>MMEGRVALALLPQWVSLPLIVLLLIPVLSFLLIIKRGSSSPTNKGRLNLPPSPTKLPILGHLHLLLLAGKNPHRALFKLSQKYGPAMLLQLGTAPTLVISNSDMAKEVLQTHDADFCSRPKSPGFQRLTYGYLDVAFSPHSHFRTEMRKLFSYEMLKMKREQSLWNARVSEMSQMIDNMTQQASVNLNDHVFKLVDGIVGQVAFGKNYGATQFKGRKFQAVMDECMNALGSFTAQDFFPNWAGRFMDFLTGYNAGLERVFRDFDGYFEMMIAEHLDPTRPALQIEDFVDVLLRLSREGEGEFKLSINHIKAVLMNTFIGAVDTTAVSVVWAMSELLLYPDVLKKATAEARSVAGKKSMVEESDLKQLKYISCVVKEIFRMHPAAPLLVPHEAINSTKIGKEGYDVLEKTRIIVNAWALGRDPACWTDPDKFNPERFEVSDVEFKGGHFQFIPFGSGRRICPGMVMGSTTITYTIANLLRCFDWELPEGVRREDVCMEEEGGLTMHKKTPLIIVPTRVYH</sequence>
<proteinExistence type="inferred from homology"/>
<keyword evidence="6 8" id="KW-0503">Monooxygenase</keyword>
<evidence type="ECO:0008006" key="12">
    <source>
        <dbReference type="Google" id="ProtNLM"/>
    </source>
</evidence>
<dbReference type="CDD" id="cd11072">
    <property type="entry name" value="CYP71-like"/>
    <property type="match status" value="1"/>
</dbReference>
<dbReference type="Gene3D" id="1.10.630.10">
    <property type="entry name" value="Cytochrome P450"/>
    <property type="match status" value="1"/>
</dbReference>
<dbReference type="Proteomes" id="UP000594263">
    <property type="component" value="Unplaced"/>
</dbReference>
<keyword evidence="5 7" id="KW-0408">Iron</keyword>
<comment type="cofactor">
    <cofactor evidence="7">
        <name>heme</name>
        <dbReference type="ChEBI" id="CHEBI:30413"/>
    </cofactor>
</comment>
<protein>
    <recommendedName>
        <fullName evidence="12">Cytochrome P450</fullName>
    </recommendedName>
</protein>
<dbReference type="AlphaFoldDB" id="A0A7N0V283"/>
<evidence type="ECO:0000256" key="9">
    <source>
        <dbReference type="SAM" id="Phobius"/>
    </source>
</evidence>
<dbReference type="GO" id="GO:0020037">
    <property type="term" value="F:heme binding"/>
    <property type="evidence" value="ECO:0007669"/>
    <property type="project" value="InterPro"/>
</dbReference>
<keyword evidence="9" id="KW-0472">Membrane</keyword>
<evidence type="ECO:0000313" key="10">
    <source>
        <dbReference type="EnsemblPlants" id="Kaladp0098s0021.1.v1.1"/>
    </source>
</evidence>
<dbReference type="InterPro" id="IPR017972">
    <property type="entry name" value="Cyt_P450_CS"/>
</dbReference>
<dbReference type="SUPFAM" id="SSF48264">
    <property type="entry name" value="Cytochrome P450"/>
    <property type="match status" value="1"/>
</dbReference>
<dbReference type="InterPro" id="IPR001128">
    <property type="entry name" value="Cyt_P450"/>
</dbReference>
<keyword evidence="3 7" id="KW-0479">Metal-binding</keyword>
<keyword evidence="11" id="KW-1185">Reference proteome</keyword>
<evidence type="ECO:0000256" key="5">
    <source>
        <dbReference type="ARBA" id="ARBA00023004"/>
    </source>
</evidence>
<evidence type="ECO:0000313" key="11">
    <source>
        <dbReference type="Proteomes" id="UP000594263"/>
    </source>
</evidence>
<dbReference type="GO" id="GO:0016705">
    <property type="term" value="F:oxidoreductase activity, acting on paired donors, with incorporation or reduction of molecular oxygen"/>
    <property type="evidence" value="ECO:0007669"/>
    <property type="project" value="InterPro"/>
</dbReference>
<dbReference type="OMA" id="QYGDRRF"/>
<dbReference type="PRINTS" id="PR00385">
    <property type="entry name" value="P450"/>
</dbReference>
<keyword evidence="4 8" id="KW-0560">Oxidoreductase</keyword>
<dbReference type="Gramene" id="Kaladp0098s0021.1.v1.1">
    <property type="protein sequence ID" value="Kaladp0098s0021.1.v1.1"/>
    <property type="gene ID" value="Kaladp0098s0021.v1.1"/>
</dbReference>
<name>A0A7N0V283_KALFE</name>
<dbReference type="PRINTS" id="PR00463">
    <property type="entry name" value="EP450I"/>
</dbReference>
<keyword evidence="2 7" id="KW-0349">Heme</keyword>
<keyword evidence="9" id="KW-0812">Transmembrane</keyword>
<evidence type="ECO:0000256" key="6">
    <source>
        <dbReference type="ARBA" id="ARBA00023033"/>
    </source>
</evidence>
<dbReference type="GO" id="GO:0005506">
    <property type="term" value="F:iron ion binding"/>
    <property type="evidence" value="ECO:0007669"/>
    <property type="project" value="InterPro"/>
</dbReference>
<evidence type="ECO:0000256" key="4">
    <source>
        <dbReference type="ARBA" id="ARBA00023002"/>
    </source>
</evidence>
<evidence type="ECO:0000256" key="2">
    <source>
        <dbReference type="ARBA" id="ARBA00022617"/>
    </source>
</evidence>
<feature type="transmembrane region" description="Helical" evidence="9">
    <location>
        <begin position="15"/>
        <end position="34"/>
    </location>
</feature>
<dbReference type="Pfam" id="PF00067">
    <property type="entry name" value="p450"/>
    <property type="match status" value="1"/>
</dbReference>
<dbReference type="InterPro" id="IPR002401">
    <property type="entry name" value="Cyt_P450_E_grp-I"/>
</dbReference>
<evidence type="ECO:0000256" key="3">
    <source>
        <dbReference type="ARBA" id="ARBA00022723"/>
    </source>
</evidence>
<comment type="similarity">
    <text evidence="1 8">Belongs to the cytochrome P450 family.</text>
</comment>
<dbReference type="FunFam" id="1.10.630.10:FF:000043">
    <property type="entry name" value="Cytochrome P450 99A2"/>
    <property type="match status" value="1"/>
</dbReference>
<dbReference type="GO" id="GO:0004497">
    <property type="term" value="F:monooxygenase activity"/>
    <property type="evidence" value="ECO:0007669"/>
    <property type="project" value="UniProtKB-KW"/>
</dbReference>
<keyword evidence="9" id="KW-1133">Transmembrane helix</keyword>
<dbReference type="PANTHER" id="PTHR47955:SF11">
    <property type="entry name" value="4-HYDROXYPHENYLACETALDEHYDE OXIME MONOOXYGENASE"/>
    <property type="match status" value="1"/>
</dbReference>
<dbReference type="InterPro" id="IPR036396">
    <property type="entry name" value="Cyt_P450_sf"/>
</dbReference>
<dbReference type="PROSITE" id="PS00086">
    <property type="entry name" value="CYTOCHROME_P450"/>
    <property type="match status" value="1"/>
</dbReference>
<organism evidence="10 11">
    <name type="scientific">Kalanchoe fedtschenkoi</name>
    <name type="common">Lavender scallops</name>
    <name type="synonym">South American air plant</name>
    <dbReference type="NCBI Taxonomy" id="63787"/>
    <lineage>
        <taxon>Eukaryota</taxon>
        <taxon>Viridiplantae</taxon>
        <taxon>Streptophyta</taxon>
        <taxon>Embryophyta</taxon>
        <taxon>Tracheophyta</taxon>
        <taxon>Spermatophyta</taxon>
        <taxon>Magnoliopsida</taxon>
        <taxon>eudicotyledons</taxon>
        <taxon>Gunneridae</taxon>
        <taxon>Pentapetalae</taxon>
        <taxon>Saxifragales</taxon>
        <taxon>Crassulaceae</taxon>
        <taxon>Kalanchoe</taxon>
    </lineage>
</organism>
<reference evidence="10" key="1">
    <citation type="submission" date="2021-01" db="UniProtKB">
        <authorList>
            <consortium name="EnsemblPlants"/>
        </authorList>
    </citation>
    <scope>IDENTIFICATION</scope>
</reference>
<evidence type="ECO:0000256" key="7">
    <source>
        <dbReference type="PIRSR" id="PIRSR602401-1"/>
    </source>
</evidence>
<feature type="binding site" description="axial binding residue" evidence="7">
    <location>
        <position position="460"/>
    </location>
    <ligand>
        <name>heme</name>
        <dbReference type="ChEBI" id="CHEBI:30413"/>
    </ligand>
    <ligandPart>
        <name>Fe</name>
        <dbReference type="ChEBI" id="CHEBI:18248"/>
    </ligandPart>
</feature>
<accession>A0A7N0V283</accession>
<dbReference type="PANTHER" id="PTHR47955">
    <property type="entry name" value="CYTOCHROME P450 FAMILY 71 PROTEIN"/>
    <property type="match status" value="1"/>
</dbReference>